<dbReference type="Pfam" id="PF04464">
    <property type="entry name" value="Glyphos_transf"/>
    <property type="match status" value="1"/>
</dbReference>
<dbReference type="Gene3D" id="3.40.50.11820">
    <property type="match status" value="1"/>
</dbReference>
<protein>
    <submittedName>
        <fullName evidence="7">CDP-glycerol glycerophosphotransferase family protein</fullName>
    </submittedName>
</protein>
<keyword evidence="4" id="KW-0808">Transferase</keyword>
<evidence type="ECO:0000256" key="1">
    <source>
        <dbReference type="ARBA" id="ARBA00004202"/>
    </source>
</evidence>
<reference evidence="7" key="1">
    <citation type="submission" date="2022-02" db="EMBL/GenBank/DDBJ databases">
        <title>Draft Genome Sequence of Bacillus vallismortis Strain BL01, Isolated from Artemisia lerchiana Web. Roots.</title>
        <authorList>
            <person name="Chebotar V.K."/>
            <person name="Gancheva M.S."/>
            <person name="Chizhevskaya E.P."/>
            <person name="Komarova O.V."/>
            <person name="Baganova M.E."/>
            <person name="Zaplatkin A.N."/>
            <person name="Pishchik V.N."/>
        </authorList>
    </citation>
    <scope>NUCLEOTIDE SEQUENCE</scope>
    <source>
        <strain evidence="7">BL01</strain>
    </source>
</reference>
<evidence type="ECO:0000256" key="4">
    <source>
        <dbReference type="ARBA" id="ARBA00022679"/>
    </source>
</evidence>
<dbReference type="InterPro" id="IPR043148">
    <property type="entry name" value="TagF_C"/>
</dbReference>
<evidence type="ECO:0000256" key="3">
    <source>
        <dbReference type="ARBA" id="ARBA00022475"/>
    </source>
</evidence>
<evidence type="ECO:0000256" key="5">
    <source>
        <dbReference type="ARBA" id="ARBA00022944"/>
    </source>
</evidence>
<evidence type="ECO:0000313" key="7">
    <source>
        <dbReference type="EMBL" id="USP95013.1"/>
    </source>
</evidence>
<sequence>MMKSFILKKCRSSLIRVYSVLFKIFALLPRNNKLILFESYSGKQFSCNPRAIYEYLQENKDQYDYKLIWSIDKRYLSALDGVDAPYIKRFSLKWTWYMATAKYWITNSRLPLWIPKPKNTLYIQTWHGTPLKKLANDMDEVHMPGTTTEKYKQNFLQEANKWDFLISPNAYSTEIFKRAFQFKKQILETGYPRNDYLFSPKTNDEKNDIKQKLGMDINKKVILYAPTWRDNLYHKKGAYKFDIHLNLKKLKEHLGEEYVVILRMHYLVADVIDLEGLENFAYDLSMYKDIRELYFVSDILITDYSSVFFDFGSLKKPIIFFVPDIDIYRDKLRGFYYNFESEAPGPLLMTTEEVIKSVDDVGNFAYSTNDKYQKFHSKFCYLEAGESTKRVVKTLFG</sequence>
<keyword evidence="3" id="KW-1003">Cell membrane</keyword>
<dbReference type="PANTHER" id="PTHR37316:SF3">
    <property type="entry name" value="TEICHOIC ACID GLYCEROL-PHOSPHATE TRANSFERASE"/>
    <property type="match status" value="1"/>
</dbReference>
<evidence type="ECO:0000256" key="2">
    <source>
        <dbReference type="ARBA" id="ARBA00010488"/>
    </source>
</evidence>
<accession>A0ABY4XXC4</accession>
<dbReference type="PANTHER" id="PTHR37316">
    <property type="entry name" value="TEICHOIC ACID GLYCEROL-PHOSPHATE PRIMASE"/>
    <property type="match status" value="1"/>
</dbReference>
<dbReference type="Gene3D" id="3.40.50.12580">
    <property type="match status" value="1"/>
</dbReference>
<name>A0ABY4XXC4_BACVA</name>
<dbReference type="InterPro" id="IPR051612">
    <property type="entry name" value="Teichoic_Acid_Biosynth"/>
</dbReference>
<dbReference type="SUPFAM" id="SSF53756">
    <property type="entry name" value="UDP-Glycosyltransferase/glycogen phosphorylase"/>
    <property type="match status" value="1"/>
</dbReference>
<proteinExistence type="inferred from homology"/>
<keyword evidence="6" id="KW-0472">Membrane</keyword>
<comment type="similarity">
    <text evidence="2">Belongs to the CDP-glycerol glycerophosphotransferase family.</text>
</comment>
<dbReference type="EMBL" id="CP092751">
    <property type="protein sequence ID" value="USP95013.1"/>
    <property type="molecule type" value="Genomic_DNA"/>
</dbReference>
<evidence type="ECO:0000313" key="8">
    <source>
        <dbReference type="Proteomes" id="UP001057348"/>
    </source>
</evidence>
<keyword evidence="8" id="KW-1185">Reference proteome</keyword>
<comment type="subcellular location">
    <subcellularLocation>
        <location evidence="1">Cell membrane</location>
        <topology evidence="1">Peripheral membrane protein</topology>
    </subcellularLocation>
</comment>
<dbReference type="InterPro" id="IPR007554">
    <property type="entry name" value="Glycerophosphate_synth"/>
</dbReference>
<dbReference type="InterPro" id="IPR043149">
    <property type="entry name" value="TagF_N"/>
</dbReference>
<gene>
    <name evidence="7" type="ORF">MKF32_17645</name>
</gene>
<keyword evidence="5" id="KW-0777">Teichoic acid biosynthesis</keyword>
<dbReference type="Proteomes" id="UP001057348">
    <property type="component" value="Chromosome"/>
</dbReference>
<organism evidence="7 8">
    <name type="scientific">Bacillus vallismortis</name>
    <dbReference type="NCBI Taxonomy" id="72361"/>
    <lineage>
        <taxon>Bacteria</taxon>
        <taxon>Bacillati</taxon>
        <taxon>Bacillota</taxon>
        <taxon>Bacilli</taxon>
        <taxon>Bacillales</taxon>
        <taxon>Bacillaceae</taxon>
        <taxon>Bacillus</taxon>
    </lineage>
</organism>
<evidence type="ECO:0000256" key="6">
    <source>
        <dbReference type="ARBA" id="ARBA00023136"/>
    </source>
</evidence>